<dbReference type="InterPro" id="IPR036421">
    <property type="entry name" value="Fe_dep_repressor_sf"/>
</dbReference>
<keyword evidence="5" id="KW-0678">Repressor</keyword>
<evidence type="ECO:0000259" key="13">
    <source>
        <dbReference type="PROSITE" id="PS50944"/>
    </source>
</evidence>
<proteinExistence type="inferred from homology"/>
<dbReference type="GO" id="GO:0003700">
    <property type="term" value="F:DNA-binding transcription factor activity"/>
    <property type="evidence" value="ECO:0007669"/>
    <property type="project" value="InterPro"/>
</dbReference>
<accession>A0A9Y2MUA7</accession>
<evidence type="ECO:0000256" key="2">
    <source>
        <dbReference type="ARBA" id="ARBA00007871"/>
    </source>
</evidence>
<evidence type="ECO:0000256" key="4">
    <source>
        <dbReference type="ARBA" id="ARBA00022490"/>
    </source>
</evidence>
<comment type="similarity">
    <text evidence="2">Belongs to the DtxR/MntR family.</text>
</comment>
<dbReference type="InterPro" id="IPR008988">
    <property type="entry name" value="Transcriptional_repressor_C"/>
</dbReference>
<evidence type="ECO:0000256" key="1">
    <source>
        <dbReference type="ARBA" id="ARBA00004496"/>
    </source>
</evidence>
<organism evidence="14 15">
    <name type="scientific">Amycolatopsis carbonis</name>
    <dbReference type="NCBI Taxonomy" id="715471"/>
    <lineage>
        <taxon>Bacteria</taxon>
        <taxon>Bacillati</taxon>
        <taxon>Actinomycetota</taxon>
        <taxon>Actinomycetes</taxon>
        <taxon>Pseudonocardiales</taxon>
        <taxon>Pseudonocardiaceae</taxon>
        <taxon>Amycolatopsis</taxon>
    </lineage>
</organism>
<feature type="domain" description="HTH dtxR-type" evidence="13">
    <location>
        <begin position="8"/>
        <end position="69"/>
    </location>
</feature>
<evidence type="ECO:0000256" key="10">
    <source>
        <dbReference type="ARBA" id="ARBA00023163"/>
    </source>
</evidence>
<keyword evidence="10" id="KW-0804">Transcription</keyword>
<dbReference type="SMART" id="SM00529">
    <property type="entry name" value="HTH_DTXR"/>
    <property type="match status" value="1"/>
</dbReference>
<evidence type="ECO:0000256" key="6">
    <source>
        <dbReference type="ARBA" id="ARBA00023004"/>
    </source>
</evidence>
<dbReference type="PANTHER" id="PTHR33238:SF11">
    <property type="entry name" value="TRANSCRIPTIONAL REGULATOR MNTR"/>
    <property type="match status" value="1"/>
</dbReference>
<evidence type="ECO:0000313" key="14">
    <source>
        <dbReference type="EMBL" id="WIX81595.1"/>
    </source>
</evidence>
<dbReference type="InterPro" id="IPR036390">
    <property type="entry name" value="WH_DNA-bd_sf"/>
</dbReference>
<dbReference type="PROSITE" id="PS50944">
    <property type="entry name" value="HTH_DTXR"/>
    <property type="match status" value="1"/>
</dbReference>
<dbReference type="InterPro" id="IPR036388">
    <property type="entry name" value="WH-like_DNA-bd_sf"/>
</dbReference>
<dbReference type="Gene3D" id="2.30.30.90">
    <property type="match status" value="1"/>
</dbReference>
<dbReference type="EMBL" id="CP127294">
    <property type="protein sequence ID" value="WIX81595.1"/>
    <property type="molecule type" value="Genomic_DNA"/>
</dbReference>
<dbReference type="RefSeq" id="WP_285972182.1">
    <property type="nucleotide sequence ID" value="NZ_CP127294.1"/>
</dbReference>
<dbReference type="Gene3D" id="1.10.60.10">
    <property type="entry name" value="Iron dependent repressor, metal binding and dimerisation domain"/>
    <property type="match status" value="1"/>
</dbReference>
<keyword evidence="15" id="KW-1185">Reference proteome</keyword>
<keyword evidence="6" id="KW-0408">Iron</keyword>
<evidence type="ECO:0000256" key="8">
    <source>
        <dbReference type="ARBA" id="ARBA00023125"/>
    </source>
</evidence>
<name>A0A9Y2MUA7_9PSEU</name>
<dbReference type="Pfam" id="PF01325">
    <property type="entry name" value="Fe_dep_repress"/>
    <property type="match status" value="1"/>
</dbReference>
<dbReference type="GO" id="GO:0045892">
    <property type="term" value="P:negative regulation of DNA-templated transcription"/>
    <property type="evidence" value="ECO:0007669"/>
    <property type="project" value="TreeGrafter"/>
</dbReference>
<protein>
    <recommendedName>
        <fullName evidence="12">Manganese transport regulator</fullName>
    </recommendedName>
</protein>
<keyword evidence="8" id="KW-0238">DNA-binding</keyword>
<keyword evidence="4" id="KW-0963">Cytoplasm</keyword>
<dbReference type="AlphaFoldDB" id="A0A9Y2MUA7"/>
<dbReference type="InterPro" id="IPR007167">
    <property type="entry name" value="Fe-transptr_FeoA-like"/>
</dbReference>
<evidence type="ECO:0000256" key="7">
    <source>
        <dbReference type="ARBA" id="ARBA00023015"/>
    </source>
</evidence>
<sequence>MEDGSVRRSSSVEDYVRVIYGLVERGEAVTNATLAGRLEVSPSSASGMVTKLSQLGLVAHVPYRGIELTAEGRLLARSVLRRHRLIETYLVSELGYTWDEVHSEADALEHAVSDRLVERIAAKLGNPLRDPHGDPIPAPDGSIEEVPMRILDDLPPGAVGEIVRVWDTDPELLRYLTEHAIGLGERIEVVERQPFGGPMVVKVGQPPDAATHAIGKEIAQALSVAVR</sequence>
<keyword evidence="9" id="KW-0010">Activator</keyword>
<dbReference type="SUPFAM" id="SSF46785">
    <property type="entry name" value="Winged helix' DNA-binding domain"/>
    <property type="match status" value="1"/>
</dbReference>
<dbReference type="GO" id="GO:0003677">
    <property type="term" value="F:DNA binding"/>
    <property type="evidence" value="ECO:0007669"/>
    <property type="project" value="UniProtKB-KW"/>
</dbReference>
<reference evidence="14 15" key="1">
    <citation type="submission" date="2023-06" db="EMBL/GenBank/DDBJ databases">
        <authorList>
            <person name="Oyuntsetseg B."/>
            <person name="Kim S.B."/>
        </authorList>
    </citation>
    <scope>NUCLEOTIDE SEQUENCE [LARGE SCALE GENOMIC DNA]</scope>
    <source>
        <strain evidence="14 15">2-15</strain>
    </source>
</reference>
<evidence type="ECO:0000256" key="12">
    <source>
        <dbReference type="ARBA" id="ARBA00032593"/>
    </source>
</evidence>
<dbReference type="Proteomes" id="UP001236014">
    <property type="component" value="Chromosome"/>
</dbReference>
<comment type="subcellular location">
    <subcellularLocation>
        <location evidence="1">Cytoplasm</location>
    </subcellularLocation>
</comment>
<comment type="subunit">
    <text evidence="3">Homodimer.</text>
</comment>
<evidence type="ECO:0000256" key="11">
    <source>
        <dbReference type="ARBA" id="ARBA00023211"/>
    </source>
</evidence>
<dbReference type="KEGG" id="acab:QRX50_12970"/>
<dbReference type="GO" id="GO:0005737">
    <property type="term" value="C:cytoplasm"/>
    <property type="evidence" value="ECO:0007669"/>
    <property type="project" value="UniProtKB-SubCell"/>
</dbReference>
<dbReference type="InterPro" id="IPR022687">
    <property type="entry name" value="HTH_DTXR"/>
</dbReference>
<dbReference type="GO" id="GO:0046983">
    <property type="term" value="F:protein dimerization activity"/>
    <property type="evidence" value="ECO:0007669"/>
    <property type="project" value="InterPro"/>
</dbReference>
<dbReference type="InterPro" id="IPR022689">
    <property type="entry name" value="Iron_dep_repressor"/>
</dbReference>
<dbReference type="FunFam" id="1.10.60.10:FF:000004">
    <property type="entry name" value="DtxR family transcriptional regulator"/>
    <property type="match status" value="1"/>
</dbReference>
<keyword evidence="7" id="KW-0805">Transcription regulation</keyword>
<dbReference type="InterPro" id="IPR050536">
    <property type="entry name" value="DtxR_MntR_Metal-Reg"/>
</dbReference>
<dbReference type="GO" id="GO:0046914">
    <property type="term" value="F:transition metal ion binding"/>
    <property type="evidence" value="ECO:0007669"/>
    <property type="project" value="InterPro"/>
</dbReference>
<dbReference type="Pfam" id="PF02742">
    <property type="entry name" value="Fe_dep_repr_C"/>
    <property type="match status" value="1"/>
</dbReference>
<evidence type="ECO:0000256" key="3">
    <source>
        <dbReference type="ARBA" id="ARBA00011738"/>
    </source>
</evidence>
<dbReference type="SUPFAM" id="SSF47979">
    <property type="entry name" value="Iron-dependent repressor protein, dimerization domain"/>
    <property type="match status" value="1"/>
</dbReference>
<dbReference type="Gene3D" id="1.10.10.10">
    <property type="entry name" value="Winged helix-like DNA-binding domain superfamily/Winged helix DNA-binding domain"/>
    <property type="match status" value="1"/>
</dbReference>
<dbReference type="Pfam" id="PF04023">
    <property type="entry name" value="FeoA"/>
    <property type="match status" value="1"/>
</dbReference>
<dbReference type="InterPro" id="IPR001367">
    <property type="entry name" value="Fe_dep_repressor"/>
</dbReference>
<gene>
    <name evidence="14" type="ORF">QRX50_12970</name>
</gene>
<dbReference type="SUPFAM" id="SSF50037">
    <property type="entry name" value="C-terminal domain of transcriptional repressors"/>
    <property type="match status" value="1"/>
</dbReference>
<dbReference type="SMART" id="SM00899">
    <property type="entry name" value="FeoA"/>
    <property type="match status" value="1"/>
</dbReference>
<evidence type="ECO:0000256" key="9">
    <source>
        <dbReference type="ARBA" id="ARBA00023159"/>
    </source>
</evidence>
<dbReference type="InterPro" id="IPR038157">
    <property type="entry name" value="FeoA_core_dom"/>
</dbReference>
<evidence type="ECO:0000256" key="5">
    <source>
        <dbReference type="ARBA" id="ARBA00022491"/>
    </source>
</evidence>
<dbReference type="PANTHER" id="PTHR33238">
    <property type="entry name" value="IRON (METAL) DEPENDENT REPRESSOR, DTXR FAMILY"/>
    <property type="match status" value="1"/>
</dbReference>
<evidence type="ECO:0000313" key="15">
    <source>
        <dbReference type="Proteomes" id="UP001236014"/>
    </source>
</evidence>
<keyword evidence="11" id="KW-0464">Manganese</keyword>